<feature type="region of interest" description="Disordered" evidence="1">
    <location>
        <begin position="1"/>
        <end position="27"/>
    </location>
</feature>
<protein>
    <submittedName>
        <fullName evidence="2">Uncharacterized protein</fullName>
    </submittedName>
</protein>
<accession>A0AA39J209</accession>
<dbReference type="Proteomes" id="UP001175226">
    <property type="component" value="Unassembled WGS sequence"/>
</dbReference>
<keyword evidence="3" id="KW-1185">Reference proteome</keyword>
<gene>
    <name evidence="2" type="ORF">EV421DRAFT_1331280</name>
</gene>
<evidence type="ECO:0000313" key="2">
    <source>
        <dbReference type="EMBL" id="KAK0434648.1"/>
    </source>
</evidence>
<evidence type="ECO:0000313" key="3">
    <source>
        <dbReference type="Proteomes" id="UP001175226"/>
    </source>
</evidence>
<reference evidence="2" key="1">
    <citation type="submission" date="2023-06" db="EMBL/GenBank/DDBJ databases">
        <authorList>
            <consortium name="Lawrence Berkeley National Laboratory"/>
            <person name="Ahrendt S."/>
            <person name="Sahu N."/>
            <person name="Indic B."/>
            <person name="Wong-Bajracharya J."/>
            <person name="Merenyi Z."/>
            <person name="Ke H.-M."/>
            <person name="Monk M."/>
            <person name="Kocsube S."/>
            <person name="Drula E."/>
            <person name="Lipzen A."/>
            <person name="Balint B."/>
            <person name="Henrissat B."/>
            <person name="Andreopoulos B."/>
            <person name="Martin F.M."/>
            <person name="Harder C.B."/>
            <person name="Rigling D."/>
            <person name="Ford K.L."/>
            <person name="Foster G.D."/>
            <person name="Pangilinan J."/>
            <person name="Papanicolaou A."/>
            <person name="Barry K."/>
            <person name="LaButti K."/>
            <person name="Viragh M."/>
            <person name="Koriabine M."/>
            <person name="Yan M."/>
            <person name="Riley R."/>
            <person name="Champramary S."/>
            <person name="Plett K.L."/>
            <person name="Tsai I.J."/>
            <person name="Slot J."/>
            <person name="Sipos G."/>
            <person name="Plett J."/>
            <person name="Nagy L.G."/>
            <person name="Grigoriev I.V."/>
        </authorList>
    </citation>
    <scope>NUCLEOTIDE SEQUENCE</scope>
    <source>
        <strain evidence="2">FPL87.14</strain>
    </source>
</reference>
<evidence type="ECO:0000256" key="1">
    <source>
        <dbReference type="SAM" id="MobiDB-lite"/>
    </source>
</evidence>
<proteinExistence type="predicted"/>
<organism evidence="2 3">
    <name type="scientific">Armillaria borealis</name>
    <dbReference type="NCBI Taxonomy" id="47425"/>
    <lineage>
        <taxon>Eukaryota</taxon>
        <taxon>Fungi</taxon>
        <taxon>Dikarya</taxon>
        <taxon>Basidiomycota</taxon>
        <taxon>Agaricomycotina</taxon>
        <taxon>Agaricomycetes</taxon>
        <taxon>Agaricomycetidae</taxon>
        <taxon>Agaricales</taxon>
        <taxon>Marasmiineae</taxon>
        <taxon>Physalacriaceae</taxon>
        <taxon>Armillaria</taxon>
    </lineage>
</organism>
<feature type="compositionally biased region" description="Polar residues" evidence="1">
    <location>
        <begin position="12"/>
        <end position="27"/>
    </location>
</feature>
<name>A0AA39J209_9AGAR</name>
<dbReference type="AlphaFoldDB" id="A0AA39J209"/>
<dbReference type="EMBL" id="JAUEPT010000070">
    <property type="protein sequence ID" value="KAK0434648.1"/>
    <property type="molecule type" value="Genomic_DNA"/>
</dbReference>
<comment type="caution">
    <text evidence="2">The sequence shown here is derived from an EMBL/GenBank/DDBJ whole genome shotgun (WGS) entry which is preliminary data.</text>
</comment>
<sequence length="217" mass="22636">MDTRPTDGMPTTKPTSGFVSTPASGTKTSGTSVAIGVTIGTTIGRKNTSETATDTSGDLVDSLGVKLSTGCLYKIRFADGTELGSGHLGLGSVIGHVPLATPRKSNSGAIFSLGGTWKPGSVGYLKGKYSGLDGKSASMTMSLSSTGALTWWPYADPKNETGSSYGFTARQMPNRRIALYGYDEKRKECGLVVVGDQIVKDPSNLGVALDCYFVRVT</sequence>